<reference evidence="3 4" key="1">
    <citation type="journal article" date="2014" name="Int. J. Syst. Evol. Microbiol.">
        <title>Complete genome sequence of Corynebacterium casei LMG S-19264T (=DSM 44701T), isolated from a smear-ripened cheese.</title>
        <authorList>
            <consortium name="US DOE Joint Genome Institute (JGI-PGF)"/>
            <person name="Walter F."/>
            <person name="Albersmeier A."/>
            <person name="Kalinowski J."/>
            <person name="Ruckert C."/>
        </authorList>
    </citation>
    <scope>NUCLEOTIDE SEQUENCE [LARGE SCALE GENOMIC DNA]</scope>
    <source>
        <strain evidence="3 4">CGMCC 1.9161</strain>
    </source>
</reference>
<name>A0A917Q6G2_9HYPH</name>
<sequence>MRSTTRNRYTSFAKLTPVVAILALAACGEETTTAEAPVIEDEAIVEQDTAVVEDTAPVVEEDTAAVVEEPVETETDTEVTVIEPETTTGAATETETAGTEIEPIVEDTGEAEVTVITPEGGDTQTTAQAGGTTGTGTDTLSTAGEATGAISATTAAMVEPGTYTSDQLSLELAEGGTFSLTGPDGNAVEGDWRVFDQTLTLSNASGATGDASFPMTCNITEEGEGFRISAETSSCEMLDGQVFQPQG</sequence>
<dbReference type="RefSeq" id="WP_188911396.1">
    <property type="nucleotide sequence ID" value="NZ_BMMF01000004.1"/>
</dbReference>
<gene>
    <name evidence="3" type="ORF">GCM10011322_15690</name>
</gene>
<evidence type="ECO:0000313" key="4">
    <source>
        <dbReference type="Proteomes" id="UP000600449"/>
    </source>
</evidence>
<feature type="chain" id="PRO_5037571519" evidence="2">
    <location>
        <begin position="26"/>
        <end position="247"/>
    </location>
</feature>
<protein>
    <submittedName>
        <fullName evidence="3">Uncharacterized protein</fullName>
    </submittedName>
</protein>
<feature type="compositionally biased region" description="Low complexity" evidence="1">
    <location>
        <begin position="120"/>
        <end position="139"/>
    </location>
</feature>
<dbReference type="PROSITE" id="PS51257">
    <property type="entry name" value="PROKAR_LIPOPROTEIN"/>
    <property type="match status" value="1"/>
</dbReference>
<evidence type="ECO:0000256" key="2">
    <source>
        <dbReference type="SAM" id="SignalP"/>
    </source>
</evidence>
<feature type="region of interest" description="Disordered" evidence="1">
    <location>
        <begin position="119"/>
        <end position="140"/>
    </location>
</feature>
<dbReference type="Proteomes" id="UP000600449">
    <property type="component" value="Unassembled WGS sequence"/>
</dbReference>
<organism evidence="3 4">
    <name type="scientific">Salinarimonas ramus</name>
    <dbReference type="NCBI Taxonomy" id="690164"/>
    <lineage>
        <taxon>Bacteria</taxon>
        <taxon>Pseudomonadati</taxon>
        <taxon>Pseudomonadota</taxon>
        <taxon>Alphaproteobacteria</taxon>
        <taxon>Hyphomicrobiales</taxon>
        <taxon>Salinarimonadaceae</taxon>
        <taxon>Salinarimonas</taxon>
    </lineage>
</organism>
<keyword evidence="4" id="KW-1185">Reference proteome</keyword>
<comment type="caution">
    <text evidence="3">The sequence shown here is derived from an EMBL/GenBank/DDBJ whole genome shotgun (WGS) entry which is preliminary data.</text>
</comment>
<dbReference type="AlphaFoldDB" id="A0A917Q6G2"/>
<proteinExistence type="predicted"/>
<feature type="signal peptide" evidence="2">
    <location>
        <begin position="1"/>
        <end position="25"/>
    </location>
</feature>
<keyword evidence="2" id="KW-0732">Signal</keyword>
<dbReference type="EMBL" id="BMMF01000004">
    <property type="protein sequence ID" value="GGK30051.1"/>
    <property type="molecule type" value="Genomic_DNA"/>
</dbReference>
<accession>A0A917Q6G2</accession>
<evidence type="ECO:0000256" key="1">
    <source>
        <dbReference type="SAM" id="MobiDB-lite"/>
    </source>
</evidence>
<evidence type="ECO:0000313" key="3">
    <source>
        <dbReference type="EMBL" id="GGK30051.1"/>
    </source>
</evidence>